<dbReference type="HOGENOM" id="CLU_2058728_0_0_11"/>
<feature type="region of interest" description="Disordered" evidence="1">
    <location>
        <begin position="96"/>
        <end position="119"/>
    </location>
</feature>
<sequence length="119" mass="13028">MSQSVPAESLGDQVPFHSERAFQVWRYDVGHGLLLLRSVKGGQHSFRIDVLFSDTKTINLPTSFVGLRIHLGADGSYLLSGDGWTGEVRAASVADREDNGEYFEEGPSKMPSFDGTPRA</sequence>
<organism evidence="2 3">
    <name type="scientific">Modestobacter italicus (strain DSM 44449 / CECT 9708 / BC 501)</name>
    <dbReference type="NCBI Taxonomy" id="2732864"/>
    <lineage>
        <taxon>Bacteria</taxon>
        <taxon>Bacillati</taxon>
        <taxon>Actinomycetota</taxon>
        <taxon>Actinomycetes</taxon>
        <taxon>Geodermatophilales</taxon>
        <taxon>Geodermatophilaceae</taxon>
        <taxon>Modestobacter</taxon>
    </lineage>
</organism>
<dbReference type="KEGG" id="mmar:MODMU_2377"/>
<name>I4EWP4_MODI5</name>
<accession>I4EWP4</accession>
<proteinExistence type="predicted"/>
<gene>
    <name evidence="2" type="ordered locus">MODMU_2377</name>
</gene>
<dbReference type="eggNOG" id="ENOG5031WW5">
    <property type="taxonomic scope" value="Bacteria"/>
</dbReference>
<dbReference type="AlphaFoldDB" id="I4EWP4"/>
<dbReference type="EMBL" id="FO203431">
    <property type="protein sequence ID" value="CCH87807.1"/>
    <property type="molecule type" value="Genomic_DNA"/>
</dbReference>
<protein>
    <submittedName>
        <fullName evidence="2">Uncharacterized protein</fullName>
    </submittedName>
</protein>
<dbReference type="OrthoDB" id="5148951at2"/>
<dbReference type="OMA" id="HSFRIDV"/>
<keyword evidence="3" id="KW-1185">Reference proteome</keyword>
<dbReference type="Proteomes" id="UP000006461">
    <property type="component" value="Chromosome"/>
</dbReference>
<evidence type="ECO:0000313" key="2">
    <source>
        <dbReference type="EMBL" id="CCH87807.1"/>
    </source>
</evidence>
<reference evidence="2 3" key="1">
    <citation type="journal article" date="2012" name="J. Bacteriol.">
        <title>Genome Sequence of Radiation-Resistant Modestobacter marinus Strain BC501, a Representative Actinobacterium That Thrives on Calcareous Stone Surfaces.</title>
        <authorList>
            <person name="Normand P."/>
            <person name="Gury J."/>
            <person name="Pujic P."/>
            <person name="Chouaia B."/>
            <person name="Crotti E."/>
            <person name="Brusetti L."/>
            <person name="Daffonchio D."/>
            <person name="Vacherie B."/>
            <person name="Barbe V."/>
            <person name="Medigue C."/>
            <person name="Calteau A."/>
            <person name="Ghodhbane-Gtari F."/>
            <person name="Essoussi I."/>
            <person name="Nouioui I."/>
            <person name="Abbassi-Ghozzi I."/>
            <person name="Gtari M."/>
        </authorList>
    </citation>
    <scope>NUCLEOTIDE SEQUENCE [LARGE SCALE GENOMIC DNA]</scope>
    <source>
        <strain evidence="3">BC 501</strain>
    </source>
</reference>
<evidence type="ECO:0000313" key="3">
    <source>
        <dbReference type="Proteomes" id="UP000006461"/>
    </source>
</evidence>
<evidence type="ECO:0000256" key="1">
    <source>
        <dbReference type="SAM" id="MobiDB-lite"/>
    </source>
</evidence>